<keyword evidence="2" id="KW-0699">rRNA-binding</keyword>
<evidence type="ECO:0000256" key="5">
    <source>
        <dbReference type="ARBA" id="ARBA00023274"/>
    </source>
</evidence>
<dbReference type="EMBL" id="MH026108">
    <property type="protein sequence ID" value="QBX88658.1"/>
    <property type="molecule type" value="Genomic_DNA"/>
</dbReference>
<dbReference type="Gene3D" id="1.20.58.110">
    <property type="entry name" value="Ribosomal protein S20"/>
    <property type="match status" value="1"/>
</dbReference>
<evidence type="ECO:0000256" key="3">
    <source>
        <dbReference type="ARBA" id="ARBA00022884"/>
    </source>
</evidence>
<evidence type="ECO:0000256" key="2">
    <source>
        <dbReference type="ARBA" id="ARBA00022730"/>
    </source>
</evidence>
<dbReference type="InterPro" id="IPR002583">
    <property type="entry name" value="Ribosomal_bS20"/>
</dbReference>
<dbReference type="RefSeq" id="YP_009628875.1">
    <property type="nucleotide sequence ID" value="NC_042171.1"/>
</dbReference>
<accession>A0A4D6BN79</accession>
<dbReference type="NCBIfam" id="TIGR00029">
    <property type="entry name" value="S20"/>
    <property type="match status" value="1"/>
</dbReference>
<geneLocation type="plastid" evidence="6"/>
<dbReference type="PANTHER" id="PTHR33398:SF1">
    <property type="entry name" value="SMALL RIBOSOMAL SUBUNIT PROTEIN BS20C"/>
    <property type="match status" value="1"/>
</dbReference>
<dbReference type="GeneID" id="40138816"/>
<comment type="similarity">
    <text evidence="1">Belongs to the bacterial ribosomal protein bS20 family.</text>
</comment>
<keyword evidence="6" id="KW-0934">Plastid</keyword>
<evidence type="ECO:0000256" key="4">
    <source>
        <dbReference type="ARBA" id="ARBA00022980"/>
    </source>
</evidence>
<dbReference type="GO" id="GO:0070181">
    <property type="term" value="F:small ribosomal subunit rRNA binding"/>
    <property type="evidence" value="ECO:0007669"/>
    <property type="project" value="TreeGrafter"/>
</dbReference>
<name>A0A4D6BN79_9FLOR</name>
<gene>
    <name evidence="6" type="primary">rps20</name>
</gene>
<sequence length="93" mass="10622">MPKKLSVIKRIAVAERNRSRNKIYKSTIKTLTKKYFARIDTFTNSSNSDQLKANLSIIYSKIDKAVNKGVLHQNNGARKKALLMKAFKKLPVQ</sequence>
<dbReference type="GO" id="GO:0006412">
    <property type="term" value="P:translation"/>
    <property type="evidence" value="ECO:0007669"/>
    <property type="project" value="InterPro"/>
</dbReference>
<dbReference type="InterPro" id="IPR036510">
    <property type="entry name" value="Ribosomal_bS20_sf"/>
</dbReference>
<dbReference type="HAMAP" id="MF_00500">
    <property type="entry name" value="Ribosomal_bS20"/>
    <property type="match status" value="1"/>
</dbReference>
<dbReference type="GO" id="GO:0003735">
    <property type="term" value="F:structural constituent of ribosome"/>
    <property type="evidence" value="ECO:0007669"/>
    <property type="project" value="InterPro"/>
</dbReference>
<dbReference type="Pfam" id="PF01649">
    <property type="entry name" value="Ribosomal_S20p"/>
    <property type="match status" value="1"/>
</dbReference>
<organism evidence="6">
    <name type="scientific">Balbiania investiens</name>
    <dbReference type="NCBI Taxonomy" id="111861"/>
    <lineage>
        <taxon>Eukaryota</taxon>
        <taxon>Rhodophyta</taxon>
        <taxon>Florideophyceae</taxon>
        <taxon>Nemaliophycidae</taxon>
        <taxon>Balbianiales</taxon>
        <taxon>Balbianiaceae</taxon>
        <taxon>Balbiania</taxon>
    </lineage>
</organism>
<dbReference type="SUPFAM" id="SSF46992">
    <property type="entry name" value="Ribosomal protein S20"/>
    <property type="match status" value="1"/>
</dbReference>
<evidence type="ECO:0000313" key="6">
    <source>
        <dbReference type="EMBL" id="QBX88658.1"/>
    </source>
</evidence>
<dbReference type="GO" id="GO:0015935">
    <property type="term" value="C:small ribosomal subunit"/>
    <property type="evidence" value="ECO:0007669"/>
    <property type="project" value="TreeGrafter"/>
</dbReference>
<proteinExistence type="inferred from homology"/>
<keyword evidence="5" id="KW-0687">Ribonucleoprotein</keyword>
<reference evidence="6" key="1">
    <citation type="journal article" date="2019" name="Phycologia">
        <title>Chloroplast and mitochondrial genomes of Balbiania investiens (Balbianiales, Nemaliophycidae).</title>
        <authorList>
            <person name="Evans J.R."/>
            <person name="StAmour N."/>
            <person name="Verbruggen H."/>
            <person name="Salomaki E.D."/>
            <person name="Vis M.L."/>
        </authorList>
    </citation>
    <scope>NUCLEOTIDE SEQUENCE</scope>
</reference>
<evidence type="ECO:0000256" key="1">
    <source>
        <dbReference type="ARBA" id="ARBA00007634"/>
    </source>
</evidence>
<protein>
    <submittedName>
        <fullName evidence="6">Ribosomal protein S20</fullName>
    </submittedName>
</protein>
<keyword evidence="4 6" id="KW-0689">Ribosomal protein</keyword>
<keyword evidence="3" id="KW-0694">RNA-binding</keyword>
<dbReference type="PANTHER" id="PTHR33398">
    <property type="entry name" value="30S RIBOSOMAL PROTEIN S20"/>
    <property type="match status" value="1"/>
</dbReference>
<dbReference type="AlphaFoldDB" id="A0A4D6BN79"/>